<dbReference type="KEGG" id="jeo:JMA_06380"/>
<dbReference type="Gene3D" id="2.60.40.200">
    <property type="entry name" value="Superoxide dismutase, copper/zinc binding domain"/>
    <property type="match status" value="1"/>
</dbReference>
<evidence type="ECO:0000313" key="3">
    <source>
        <dbReference type="EMBL" id="AJD89955.1"/>
    </source>
</evidence>
<keyword evidence="4" id="KW-1185">Reference proteome</keyword>
<feature type="domain" description="Superoxide dismutase copper/zinc binding" evidence="2">
    <location>
        <begin position="4"/>
        <end position="47"/>
    </location>
</feature>
<name>A0A0B5AHU1_9BACL</name>
<accession>A0A0B5AHU1</accession>
<proteinExistence type="inferred from homology"/>
<dbReference type="InterPro" id="IPR036423">
    <property type="entry name" value="SOD-like_Cu/Zn_dom_sf"/>
</dbReference>
<evidence type="ECO:0000256" key="1">
    <source>
        <dbReference type="ARBA" id="ARBA00010457"/>
    </source>
</evidence>
<dbReference type="GO" id="GO:0006801">
    <property type="term" value="P:superoxide metabolic process"/>
    <property type="evidence" value="ECO:0007669"/>
    <property type="project" value="InterPro"/>
</dbReference>
<dbReference type="EMBL" id="CP009416">
    <property type="protein sequence ID" value="AJD89955.1"/>
    <property type="molecule type" value="Genomic_DNA"/>
</dbReference>
<dbReference type="STRING" id="1508404.JMA_06380"/>
<dbReference type="BioCyc" id="JESP1508404:G14D9-9855-MONOMER"/>
<organism evidence="3 4">
    <name type="scientific">Jeotgalibacillus malaysiensis</name>
    <dbReference type="NCBI Taxonomy" id="1508404"/>
    <lineage>
        <taxon>Bacteria</taxon>
        <taxon>Bacillati</taxon>
        <taxon>Bacillota</taxon>
        <taxon>Bacilli</taxon>
        <taxon>Bacillales</taxon>
        <taxon>Caryophanaceae</taxon>
        <taxon>Jeotgalibacillus</taxon>
    </lineage>
</organism>
<gene>
    <name evidence="3" type="ORF">JMA_06380</name>
</gene>
<sequence>MVKDLTLEEGAPFSLLDEDGSAIVIHEGPDDYQTDPAGNSGARIACGELNG</sequence>
<reference evidence="3 4" key="1">
    <citation type="submission" date="2014-08" db="EMBL/GenBank/DDBJ databases">
        <title>Complete genome of a marine bacteria Jeotgalibacillus malaysiensis.</title>
        <authorList>
            <person name="Yaakop A.S."/>
            <person name="Chan K.-G."/>
            <person name="Goh K.M."/>
        </authorList>
    </citation>
    <scope>NUCLEOTIDE SEQUENCE [LARGE SCALE GENOMIC DNA]</scope>
    <source>
        <strain evidence="3 4">D5</strain>
    </source>
</reference>
<evidence type="ECO:0000313" key="4">
    <source>
        <dbReference type="Proteomes" id="UP000031449"/>
    </source>
</evidence>
<dbReference type="InterPro" id="IPR001424">
    <property type="entry name" value="SOD_Cu_Zn_dom"/>
</dbReference>
<comment type="similarity">
    <text evidence="1">Belongs to the Cu-Zn superoxide dismutase family.</text>
</comment>
<protein>
    <submittedName>
        <fullName evidence="3">Superoxide dismutase-like protein yojM</fullName>
    </submittedName>
</protein>
<dbReference type="AlphaFoldDB" id="A0A0B5AHU1"/>
<dbReference type="GO" id="GO:0046872">
    <property type="term" value="F:metal ion binding"/>
    <property type="evidence" value="ECO:0007669"/>
    <property type="project" value="InterPro"/>
</dbReference>
<dbReference type="Proteomes" id="UP000031449">
    <property type="component" value="Chromosome"/>
</dbReference>
<dbReference type="HOGENOM" id="CLU_3099733_0_0_9"/>
<dbReference type="SUPFAM" id="SSF49329">
    <property type="entry name" value="Cu,Zn superoxide dismutase-like"/>
    <property type="match status" value="1"/>
</dbReference>
<dbReference type="Pfam" id="PF00080">
    <property type="entry name" value="Sod_Cu"/>
    <property type="match status" value="1"/>
</dbReference>
<evidence type="ECO:0000259" key="2">
    <source>
        <dbReference type="Pfam" id="PF00080"/>
    </source>
</evidence>